<dbReference type="EMBL" id="KZ993856">
    <property type="protein sequence ID" value="RKO94600.1"/>
    <property type="molecule type" value="Genomic_DNA"/>
</dbReference>
<protein>
    <submittedName>
        <fullName evidence="2">Uncharacterized protein</fullName>
    </submittedName>
</protein>
<evidence type="ECO:0000256" key="1">
    <source>
        <dbReference type="SAM" id="MobiDB-lite"/>
    </source>
</evidence>
<organism evidence="2 3">
    <name type="scientific">Blyttiomyces helicus</name>
    <dbReference type="NCBI Taxonomy" id="388810"/>
    <lineage>
        <taxon>Eukaryota</taxon>
        <taxon>Fungi</taxon>
        <taxon>Fungi incertae sedis</taxon>
        <taxon>Chytridiomycota</taxon>
        <taxon>Chytridiomycota incertae sedis</taxon>
        <taxon>Chytridiomycetes</taxon>
        <taxon>Chytridiomycetes incertae sedis</taxon>
        <taxon>Blyttiomyces</taxon>
    </lineage>
</organism>
<accession>A0A4P9WTC6</accession>
<sequence length="285" mass="30146">MFEVRDMGVDARGLEPSEPAVLDTRTPLVHQTHRHEELAAHVERASIGDYDIFDEVVRHVKPSCTDGDRVVEHTNAALLSQDTWIGAGAKKWMDGDGFPELGEPADLHAVGHHDVAGGRLATDLVAPPVCVVGRGDRDDGNRGRVATEQENDSSGALEVTYQPPKGESVQHRPLVHDILAGGHYGPYDDLRKHPLLATVGGAAIFDVQVEAGGAAGHVNGVGEETDGGFPAFVVAVEEEHIVDVEDHNDIHAVATQDENALGGLGVFSLKSRPGVGQNPAPLGAP</sequence>
<proteinExistence type="predicted"/>
<keyword evidence="3" id="KW-1185">Reference proteome</keyword>
<dbReference type="Proteomes" id="UP000269721">
    <property type="component" value="Unassembled WGS sequence"/>
</dbReference>
<evidence type="ECO:0000313" key="3">
    <source>
        <dbReference type="Proteomes" id="UP000269721"/>
    </source>
</evidence>
<feature type="region of interest" description="Disordered" evidence="1">
    <location>
        <begin position="133"/>
        <end position="158"/>
    </location>
</feature>
<dbReference type="AlphaFoldDB" id="A0A4P9WTC6"/>
<reference evidence="3" key="1">
    <citation type="journal article" date="2018" name="Nat. Microbiol.">
        <title>Leveraging single-cell genomics to expand the fungal tree of life.</title>
        <authorList>
            <person name="Ahrendt S.R."/>
            <person name="Quandt C.A."/>
            <person name="Ciobanu D."/>
            <person name="Clum A."/>
            <person name="Salamov A."/>
            <person name="Andreopoulos B."/>
            <person name="Cheng J.F."/>
            <person name="Woyke T."/>
            <person name="Pelin A."/>
            <person name="Henrissat B."/>
            <person name="Reynolds N.K."/>
            <person name="Benny G.L."/>
            <person name="Smith M.E."/>
            <person name="James T.Y."/>
            <person name="Grigoriev I.V."/>
        </authorList>
    </citation>
    <scope>NUCLEOTIDE SEQUENCE [LARGE SCALE GENOMIC DNA]</scope>
</reference>
<feature type="compositionally biased region" description="Basic and acidic residues" evidence="1">
    <location>
        <begin position="134"/>
        <end position="147"/>
    </location>
</feature>
<gene>
    <name evidence="2" type="ORF">BDK51DRAFT_50599</name>
</gene>
<name>A0A4P9WTC6_9FUNG</name>
<evidence type="ECO:0000313" key="2">
    <source>
        <dbReference type="EMBL" id="RKO94600.1"/>
    </source>
</evidence>